<dbReference type="GO" id="GO:0022857">
    <property type="term" value="F:transmembrane transporter activity"/>
    <property type="evidence" value="ECO:0007669"/>
    <property type="project" value="InterPro"/>
</dbReference>
<accession>R4KDD9</accession>
<organism evidence="9 10">
    <name type="scientific">Clostridium pasteurianum BC1</name>
    <dbReference type="NCBI Taxonomy" id="86416"/>
    <lineage>
        <taxon>Bacteria</taxon>
        <taxon>Bacillati</taxon>
        <taxon>Bacillota</taxon>
        <taxon>Clostridia</taxon>
        <taxon>Eubacteriales</taxon>
        <taxon>Clostridiaceae</taxon>
        <taxon>Clostridium</taxon>
    </lineage>
</organism>
<comment type="subcellular location">
    <subcellularLocation>
        <location evidence="1">Cell membrane</location>
        <topology evidence="1">Multi-pass membrane protein</topology>
    </subcellularLocation>
</comment>
<dbReference type="SUPFAM" id="SSF103473">
    <property type="entry name" value="MFS general substrate transporter"/>
    <property type="match status" value="1"/>
</dbReference>
<keyword evidence="4 7" id="KW-0812">Transmembrane</keyword>
<evidence type="ECO:0000256" key="7">
    <source>
        <dbReference type="SAM" id="Phobius"/>
    </source>
</evidence>
<feature type="transmembrane region" description="Helical" evidence="7">
    <location>
        <begin position="40"/>
        <end position="60"/>
    </location>
</feature>
<keyword evidence="6 7" id="KW-0472">Membrane</keyword>
<dbReference type="PANTHER" id="PTHR43124:SF10">
    <property type="entry name" value="PURINE EFFLUX PUMP PBUE"/>
    <property type="match status" value="1"/>
</dbReference>
<dbReference type="eggNOG" id="COG2814">
    <property type="taxonomic scope" value="Bacteria"/>
</dbReference>
<evidence type="ECO:0000256" key="3">
    <source>
        <dbReference type="ARBA" id="ARBA00022475"/>
    </source>
</evidence>
<feature type="domain" description="Major facilitator superfamily (MFS) profile" evidence="8">
    <location>
        <begin position="6"/>
        <end position="377"/>
    </location>
</feature>
<dbReference type="AlphaFoldDB" id="R4KDD9"/>
<evidence type="ECO:0000313" key="10">
    <source>
        <dbReference type="Proteomes" id="UP000013523"/>
    </source>
</evidence>
<proteinExistence type="predicted"/>
<dbReference type="KEGG" id="cpas:Clopa_3742"/>
<dbReference type="GO" id="GO:0005886">
    <property type="term" value="C:plasma membrane"/>
    <property type="evidence" value="ECO:0007669"/>
    <property type="project" value="UniProtKB-SubCell"/>
</dbReference>
<dbReference type="Gene3D" id="1.20.1250.20">
    <property type="entry name" value="MFS general substrate transporter like domains"/>
    <property type="match status" value="1"/>
</dbReference>
<feature type="transmembrane region" description="Helical" evidence="7">
    <location>
        <begin position="357"/>
        <end position="377"/>
    </location>
</feature>
<feature type="transmembrane region" description="Helical" evidence="7">
    <location>
        <begin position="7"/>
        <end position="28"/>
    </location>
</feature>
<feature type="transmembrane region" description="Helical" evidence="7">
    <location>
        <begin position="203"/>
        <end position="224"/>
    </location>
</feature>
<dbReference type="Pfam" id="PF07690">
    <property type="entry name" value="MFS_1"/>
    <property type="match status" value="1"/>
</dbReference>
<keyword evidence="2" id="KW-0813">Transport</keyword>
<keyword evidence="10" id="KW-1185">Reference proteome</keyword>
<feature type="transmembrane region" description="Helical" evidence="7">
    <location>
        <begin position="160"/>
        <end position="177"/>
    </location>
</feature>
<dbReference type="PROSITE" id="PS50850">
    <property type="entry name" value="MFS"/>
    <property type="match status" value="1"/>
</dbReference>
<dbReference type="EMBL" id="CP003261">
    <property type="protein sequence ID" value="AGK98519.1"/>
    <property type="molecule type" value="Genomic_DNA"/>
</dbReference>
<dbReference type="Proteomes" id="UP000013523">
    <property type="component" value="Chromosome"/>
</dbReference>
<reference evidence="9 10" key="1">
    <citation type="submission" date="2012-01" db="EMBL/GenBank/DDBJ databases">
        <title>Complete sequence of chromosome of Clostridium pasteurianum BC1.</title>
        <authorList>
            <consortium name="US DOE Joint Genome Institute"/>
            <person name="Lucas S."/>
            <person name="Han J."/>
            <person name="Lapidus A."/>
            <person name="Cheng J.-F."/>
            <person name="Goodwin L."/>
            <person name="Pitluck S."/>
            <person name="Peters L."/>
            <person name="Mikhailova N."/>
            <person name="Teshima H."/>
            <person name="Detter J.C."/>
            <person name="Han C."/>
            <person name="Tapia R."/>
            <person name="Land M."/>
            <person name="Hauser L."/>
            <person name="Kyrpides N."/>
            <person name="Ivanova N."/>
            <person name="Pagani I."/>
            <person name="Dunn J."/>
            <person name="Taghavi S."/>
            <person name="Francis A."/>
            <person name="van der Lelie D."/>
            <person name="Woyke T."/>
        </authorList>
    </citation>
    <scope>NUCLEOTIDE SEQUENCE [LARGE SCALE GENOMIC DNA]</scope>
    <source>
        <strain evidence="9 10">BC1</strain>
    </source>
</reference>
<dbReference type="PATRIC" id="fig|86416.3.peg.3740"/>
<dbReference type="CDD" id="cd17324">
    <property type="entry name" value="MFS_NepI_like"/>
    <property type="match status" value="1"/>
</dbReference>
<dbReference type="RefSeq" id="WP_015616802.1">
    <property type="nucleotide sequence ID" value="NC_021182.1"/>
</dbReference>
<dbReference type="PANTHER" id="PTHR43124">
    <property type="entry name" value="PURINE EFFLUX PUMP PBUE"/>
    <property type="match status" value="1"/>
</dbReference>
<dbReference type="InterPro" id="IPR011701">
    <property type="entry name" value="MFS"/>
</dbReference>
<feature type="transmembrane region" description="Helical" evidence="7">
    <location>
        <begin position="328"/>
        <end position="351"/>
    </location>
</feature>
<keyword evidence="3" id="KW-1003">Cell membrane</keyword>
<gene>
    <name evidence="9" type="ORF">Clopa_3742</name>
</gene>
<keyword evidence="5 7" id="KW-1133">Transmembrane helix</keyword>
<protein>
    <submittedName>
        <fullName evidence="9">Arabinose efflux permease family protein</fullName>
    </submittedName>
</protein>
<feature type="transmembrane region" description="Helical" evidence="7">
    <location>
        <begin position="239"/>
        <end position="258"/>
    </location>
</feature>
<dbReference type="InterPro" id="IPR020846">
    <property type="entry name" value="MFS_dom"/>
</dbReference>
<evidence type="ECO:0000256" key="1">
    <source>
        <dbReference type="ARBA" id="ARBA00004651"/>
    </source>
</evidence>
<dbReference type="InterPro" id="IPR050189">
    <property type="entry name" value="MFS_Efflux_Transporters"/>
</dbReference>
<dbReference type="HOGENOM" id="CLU_001265_61_5_9"/>
<evidence type="ECO:0000256" key="2">
    <source>
        <dbReference type="ARBA" id="ARBA00022448"/>
    </source>
</evidence>
<dbReference type="InterPro" id="IPR036259">
    <property type="entry name" value="MFS_trans_sf"/>
</dbReference>
<sequence length="402" mass="42584">MRNTWKIYMLALISFVVSTSEFVIAGILDRVAASANISVSVAGQLITAFSIANAIGSPIVIMGTAKMDRRKLLMLSLAVIVLGSVLTFTLPGFGFLMVSRVILAVGSGVFVTNAKTFAAKLASPGHQAGAIATVITGFSAALIIGLPIGRVVAAAYDWKVIFLGIGILSLIAIFIVARTIPSTDGEEAVPLGKQLALLKNPKIVIAIFVTFFWQVGYAVLYSYIAPFLIGVTQMSEREVSIALFSFGIAALIGFKFGGLMTERIGVHRSLLSSMSVNMIALVLLSTIARSTFVTIPLLMLWAFSTWSAGPAVQYNMVLLAPEASGIMLGLYGSIIQFSVAAGAGIGGIVAGSSSMLAISWIGAASVAIAVFIQWGPFSLIRHNKFRKNDELKYYSASGEERH</sequence>
<name>R4KDD9_CLOPA</name>
<dbReference type="OrthoDB" id="337363at2"/>
<feature type="transmembrane region" description="Helical" evidence="7">
    <location>
        <begin position="130"/>
        <end position="148"/>
    </location>
</feature>
<evidence type="ECO:0000259" key="8">
    <source>
        <dbReference type="PROSITE" id="PS50850"/>
    </source>
</evidence>
<evidence type="ECO:0000256" key="6">
    <source>
        <dbReference type="ARBA" id="ARBA00023136"/>
    </source>
</evidence>
<evidence type="ECO:0000313" key="9">
    <source>
        <dbReference type="EMBL" id="AGK98519.1"/>
    </source>
</evidence>
<feature type="transmembrane region" description="Helical" evidence="7">
    <location>
        <begin position="72"/>
        <end position="91"/>
    </location>
</feature>
<evidence type="ECO:0000256" key="4">
    <source>
        <dbReference type="ARBA" id="ARBA00022692"/>
    </source>
</evidence>
<evidence type="ECO:0000256" key="5">
    <source>
        <dbReference type="ARBA" id="ARBA00022989"/>
    </source>
</evidence>